<evidence type="ECO:0000259" key="2">
    <source>
        <dbReference type="PROSITE" id="PS50035"/>
    </source>
</evidence>
<sequence>MIIGKLVNINRLRIKIMGLLLLFGFNNNAFAQCDSALVRFLSEKYDVNFSDNNRMVIFKNGEEKFRDMFEAIRQAKSTVHLEYFNFRNDSVSACLFDILAEKVKQGVKVRALFDGFGNSSNNRPLKEYHLKKLHEQGIEIYEFDKVKFPWVNHVFNRDHRKIVVVDGMTAYTGGMNVADYYVVGKPEFGDWRDIHVRVEGEVVNDLQKIFVDFWNKVTKQQVSGDTLFLADEGLKREFNNLKQDTCSSAGKKIIGVVDRVPNKTPKIIRQTFVKCIDNAEKQIQVINPYFTLNRKIRRAFRRALKRGIDVQIMVSATSDIPVTPRAVEHEVHRLMKKGAKVYMYTGGFHHSKIMMVDSCMSFIGSANLNSRSLSWDYECNLLIADRPTTLALQQIFEEDKQTRCFVLDEKAWKSFSKSRRFQCWIYQFLTPFL</sequence>
<dbReference type="GO" id="GO:0030572">
    <property type="term" value="F:phosphatidyltransferase activity"/>
    <property type="evidence" value="ECO:0007669"/>
    <property type="project" value="UniProtKB-ARBA"/>
</dbReference>
<name>A0A5P8E493_9BACT</name>
<dbReference type="Gene3D" id="3.30.870.10">
    <property type="entry name" value="Endonuclease Chain A"/>
    <property type="match status" value="2"/>
</dbReference>
<evidence type="ECO:0000256" key="1">
    <source>
        <dbReference type="SAM" id="SignalP"/>
    </source>
</evidence>
<evidence type="ECO:0000313" key="4">
    <source>
        <dbReference type="Proteomes" id="UP000249375"/>
    </source>
</evidence>
<feature type="domain" description="PLD phosphodiesterase" evidence="2">
    <location>
        <begin position="154"/>
        <end position="181"/>
    </location>
</feature>
<dbReference type="InterPro" id="IPR001736">
    <property type="entry name" value="PLipase_D/transphosphatidylase"/>
</dbReference>
<dbReference type="Pfam" id="PF13091">
    <property type="entry name" value="PLDc_2"/>
    <property type="match status" value="2"/>
</dbReference>
<dbReference type="AlphaFoldDB" id="A0A5P8E493"/>
<organism evidence="3 4">
    <name type="scientific">Pseudoprevotella muciniphila</name>
    <dbReference type="NCBI Taxonomy" id="2133944"/>
    <lineage>
        <taxon>Bacteria</taxon>
        <taxon>Pseudomonadati</taxon>
        <taxon>Bacteroidota</taxon>
        <taxon>Bacteroidia</taxon>
        <taxon>Bacteroidales</taxon>
        <taxon>Prevotellaceae</taxon>
        <taxon>Pseudoprevotella</taxon>
    </lineage>
</organism>
<dbReference type="KEGG" id="alq:C7Y71_001075"/>
<keyword evidence="4" id="KW-1185">Reference proteome</keyword>
<gene>
    <name evidence="3" type="ORF">C7Y71_001075</name>
</gene>
<dbReference type="OrthoDB" id="9762009at2"/>
<dbReference type="PROSITE" id="PS50035">
    <property type="entry name" value="PLD"/>
    <property type="match status" value="2"/>
</dbReference>
<accession>A0A5P8E493</accession>
<dbReference type="GO" id="GO:0032049">
    <property type="term" value="P:cardiolipin biosynthetic process"/>
    <property type="evidence" value="ECO:0007669"/>
    <property type="project" value="UniProtKB-ARBA"/>
</dbReference>
<dbReference type="CDD" id="cd09110">
    <property type="entry name" value="PLDc_CLS_1"/>
    <property type="match status" value="1"/>
</dbReference>
<dbReference type="PANTHER" id="PTHR21248:SF22">
    <property type="entry name" value="PHOSPHOLIPASE D"/>
    <property type="match status" value="1"/>
</dbReference>
<dbReference type="Proteomes" id="UP000249375">
    <property type="component" value="Chromosome"/>
</dbReference>
<dbReference type="EMBL" id="CP033459">
    <property type="protein sequence ID" value="QFQ11730.1"/>
    <property type="molecule type" value="Genomic_DNA"/>
</dbReference>
<feature type="domain" description="PLD phosphodiesterase" evidence="2">
    <location>
        <begin position="345"/>
        <end position="372"/>
    </location>
</feature>
<keyword evidence="1" id="KW-0732">Signal</keyword>
<evidence type="ECO:0000313" key="3">
    <source>
        <dbReference type="EMBL" id="QFQ11730.1"/>
    </source>
</evidence>
<proteinExistence type="predicted"/>
<dbReference type="PANTHER" id="PTHR21248">
    <property type="entry name" value="CARDIOLIPIN SYNTHASE"/>
    <property type="match status" value="1"/>
</dbReference>
<dbReference type="InterPro" id="IPR025202">
    <property type="entry name" value="PLD-like_dom"/>
</dbReference>
<dbReference type="RefSeq" id="WP_111897894.1">
    <property type="nucleotide sequence ID" value="NZ_CP033459.1"/>
</dbReference>
<reference evidence="3 4" key="1">
    <citation type="submission" date="2018-11" db="EMBL/GenBank/DDBJ databases">
        <authorList>
            <person name="Na S.W."/>
            <person name="Baik M."/>
        </authorList>
    </citation>
    <scope>NUCLEOTIDE SEQUENCE [LARGE SCALE GENOMIC DNA]</scope>
    <source>
        <strain evidence="3 4">E39</strain>
    </source>
</reference>
<feature type="signal peptide" evidence="1">
    <location>
        <begin position="1"/>
        <end position="31"/>
    </location>
</feature>
<dbReference type="CDD" id="cd09112">
    <property type="entry name" value="PLDc_CLS_2"/>
    <property type="match status" value="1"/>
</dbReference>
<dbReference type="SMART" id="SM00155">
    <property type="entry name" value="PLDc"/>
    <property type="match status" value="2"/>
</dbReference>
<protein>
    <submittedName>
        <fullName evidence="3">Phosphatidylserine/phosphatidylglycerophosphate/ cardiolipin synthase family protein</fullName>
    </submittedName>
</protein>
<feature type="chain" id="PRO_5024318216" evidence="1">
    <location>
        <begin position="32"/>
        <end position="433"/>
    </location>
</feature>
<dbReference type="SUPFAM" id="SSF56024">
    <property type="entry name" value="Phospholipase D/nuclease"/>
    <property type="match status" value="2"/>
</dbReference>